<evidence type="ECO:0000259" key="1">
    <source>
        <dbReference type="Pfam" id="PF02900"/>
    </source>
</evidence>
<proteinExistence type="predicted"/>
<accession>A0A6M1LA67</accession>
<dbReference type="Pfam" id="PF02900">
    <property type="entry name" value="LigB"/>
    <property type="match status" value="1"/>
</dbReference>
<dbReference type="Gene3D" id="3.40.830.10">
    <property type="entry name" value="LigB-like"/>
    <property type="match status" value="1"/>
</dbReference>
<keyword evidence="3" id="KW-1185">Reference proteome</keyword>
<dbReference type="GO" id="GO:0016702">
    <property type="term" value="F:oxidoreductase activity, acting on single donors with incorporation of molecular oxygen, incorporation of two atoms of oxygen"/>
    <property type="evidence" value="ECO:0007669"/>
    <property type="project" value="UniProtKB-ARBA"/>
</dbReference>
<keyword evidence="2" id="KW-0560">Oxidoreductase</keyword>
<keyword evidence="2" id="KW-0223">Dioxygenase</keyword>
<dbReference type="GO" id="GO:0008198">
    <property type="term" value="F:ferrous iron binding"/>
    <property type="evidence" value="ECO:0007669"/>
    <property type="project" value="InterPro"/>
</dbReference>
<dbReference type="RefSeq" id="WP_164449006.1">
    <property type="nucleotide sequence ID" value="NZ_SAIY01000008.1"/>
</dbReference>
<evidence type="ECO:0000313" key="2">
    <source>
        <dbReference type="EMBL" id="NGM15146.1"/>
    </source>
</evidence>
<dbReference type="EMBL" id="SAIY01000008">
    <property type="protein sequence ID" value="NGM15146.1"/>
    <property type="molecule type" value="Genomic_DNA"/>
</dbReference>
<organism evidence="2 3">
    <name type="scientific">Verrucosispora sioxanthis</name>
    <dbReference type="NCBI Taxonomy" id="2499994"/>
    <lineage>
        <taxon>Bacteria</taxon>
        <taxon>Bacillati</taxon>
        <taxon>Actinomycetota</taxon>
        <taxon>Actinomycetes</taxon>
        <taxon>Micromonosporales</taxon>
        <taxon>Micromonosporaceae</taxon>
        <taxon>Micromonospora</taxon>
    </lineage>
</organism>
<dbReference type="AlphaFoldDB" id="A0A6M1LA67"/>
<dbReference type="Proteomes" id="UP000478148">
    <property type="component" value="Unassembled WGS sequence"/>
</dbReference>
<gene>
    <name evidence="2" type="ORF">ENC19_22090</name>
</gene>
<evidence type="ECO:0000313" key="3">
    <source>
        <dbReference type="Proteomes" id="UP000478148"/>
    </source>
</evidence>
<name>A0A6M1LA67_9ACTN</name>
<protein>
    <submittedName>
        <fullName evidence="2">2-amino-5-chlorophenol 1,6-dioxygenase subunit alpha</fullName>
    </submittedName>
</protein>
<comment type="caution">
    <text evidence="2">The sequence shown here is derived from an EMBL/GenBank/DDBJ whole genome shotgun (WGS) entry which is preliminary data.</text>
</comment>
<dbReference type="SUPFAM" id="SSF53213">
    <property type="entry name" value="LigB-like"/>
    <property type="match status" value="1"/>
</dbReference>
<dbReference type="InterPro" id="IPR004183">
    <property type="entry name" value="Xdiol_dOase_suB"/>
</dbReference>
<sequence length="279" mass="30353">MADRTGILAGALLPGMPQLLADQPAPSWSALADAARDVGARLRRLEPDVVLLLSTQWFTVLGHQFQCDPNPRGQHVDENWYAYDYGLLDYDLRFDVDFTERWAARVQAGGMQARRTRYDGFPIDTGTIVTSALLDPERKLRWAQVSCNLYADAETLADVGRAGAAAARDAGLRAAVVVVTGMSSGLIQQWIDPGQDRIGAPGHEQWNTRILDLLTAGKVDEVLAVREEFARQAQADSQFRALAFATGAEAAIGPAHLHAYGPIWGTGGAVVSWNLPDHH</sequence>
<reference evidence="2 3" key="1">
    <citation type="submission" date="2020-02" db="EMBL/GenBank/DDBJ databases">
        <title>Draft Genome Sequence of Verrucosispora sp. Strain CWR15, Isolated from Gulf of Mexico Sponge.</title>
        <authorList>
            <person name="Kennedy S.J."/>
            <person name="Cella E."/>
            <person name="Azarian T."/>
            <person name="Baker B.J."/>
            <person name="Shaw L.N."/>
        </authorList>
    </citation>
    <scope>NUCLEOTIDE SEQUENCE [LARGE SCALE GENOMIC DNA]</scope>
    <source>
        <strain evidence="2 3">CWR15</strain>
    </source>
</reference>
<feature type="domain" description="Extradiol ring-cleavage dioxygenase class III enzyme subunit B" evidence="1">
    <location>
        <begin position="23"/>
        <end position="248"/>
    </location>
</feature>